<dbReference type="Proteomes" id="UP000735302">
    <property type="component" value="Unassembled WGS sequence"/>
</dbReference>
<feature type="region of interest" description="Disordered" evidence="1">
    <location>
        <begin position="29"/>
        <end position="87"/>
    </location>
</feature>
<evidence type="ECO:0000313" key="3">
    <source>
        <dbReference type="Proteomes" id="UP000735302"/>
    </source>
</evidence>
<comment type="caution">
    <text evidence="2">The sequence shown here is derived from an EMBL/GenBank/DDBJ whole genome shotgun (WGS) entry which is preliminary data.</text>
</comment>
<organism evidence="2 3">
    <name type="scientific">Plakobranchus ocellatus</name>
    <dbReference type="NCBI Taxonomy" id="259542"/>
    <lineage>
        <taxon>Eukaryota</taxon>
        <taxon>Metazoa</taxon>
        <taxon>Spiralia</taxon>
        <taxon>Lophotrochozoa</taxon>
        <taxon>Mollusca</taxon>
        <taxon>Gastropoda</taxon>
        <taxon>Heterobranchia</taxon>
        <taxon>Euthyneura</taxon>
        <taxon>Panpulmonata</taxon>
        <taxon>Sacoglossa</taxon>
        <taxon>Placobranchoidea</taxon>
        <taxon>Plakobranchidae</taxon>
        <taxon>Plakobranchus</taxon>
    </lineage>
</organism>
<evidence type="ECO:0000256" key="1">
    <source>
        <dbReference type="SAM" id="MobiDB-lite"/>
    </source>
</evidence>
<accession>A0AAV3YPM3</accession>
<dbReference type="AlphaFoldDB" id="A0AAV3YPM3"/>
<gene>
    <name evidence="2" type="ORF">PoB_001089200</name>
</gene>
<keyword evidence="3" id="KW-1185">Reference proteome</keyword>
<feature type="compositionally biased region" description="Basic and acidic residues" evidence="1">
    <location>
        <begin position="36"/>
        <end position="73"/>
    </location>
</feature>
<sequence>MQESKIVRVEEKKVESFKEQGFDECDRGLSRVKGQSHREHEGAERRGSEGRWGAEEQGRVRGKEGRLVEERDNNVGGRCEGAREGAE</sequence>
<dbReference type="EMBL" id="BLXT01001309">
    <property type="protein sequence ID" value="GFN84386.1"/>
    <property type="molecule type" value="Genomic_DNA"/>
</dbReference>
<evidence type="ECO:0000313" key="2">
    <source>
        <dbReference type="EMBL" id="GFN84386.1"/>
    </source>
</evidence>
<protein>
    <submittedName>
        <fullName evidence="2">Uncharacterized protein</fullName>
    </submittedName>
</protein>
<proteinExistence type="predicted"/>
<reference evidence="2 3" key="1">
    <citation type="journal article" date="2021" name="Elife">
        <title>Chloroplast acquisition without the gene transfer in kleptoplastic sea slugs, Plakobranchus ocellatus.</title>
        <authorList>
            <person name="Maeda T."/>
            <person name="Takahashi S."/>
            <person name="Yoshida T."/>
            <person name="Shimamura S."/>
            <person name="Takaki Y."/>
            <person name="Nagai Y."/>
            <person name="Toyoda A."/>
            <person name="Suzuki Y."/>
            <person name="Arimoto A."/>
            <person name="Ishii H."/>
            <person name="Satoh N."/>
            <person name="Nishiyama T."/>
            <person name="Hasebe M."/>
            <person name="Maruyama T."/>
            <person name="Minagawa J."/>
            <person name="Obokata J."/>
            <person name="Shigenobu S."/>
        </authorList>
    </citation>
    <scope>NUCLEOTIDE SEQUENCE [LARGE SCALE GENOMIC DNA]</scope>
</reference>
<name>A0AAV3YPM3_9GAST</name>